<name>A0A432MC99_9BACT</name>
<keyword evidence="3" id="KW-1185">Reference proteome</keyword>
<dbReference type="SUPFAM" id="SSF81296">
    <property type="entry name" value="E set domains"/>
    <property type="match status" value="1"/>
</dbReference>
<dbReference type="InterPro" id="IPR013783">
    <property type="entry name" value="Ig-like_fold"/>
</dbReference>
<sequence>MRLPRFCTVVALALLMAPAAWGSSPQLANVLPAGGQRGTELELTLSGARLGDAQEILWYQPGIETLGITTVDDNTITATIRIAPDARLGLYDLRVRTATGLSHLRTFSVGPDPEVAEAEPNNDFEQPQAIPLGVTVLGVAENEDDDYFVIEATKGQRITAEVEGIRLGKTLFDPYVAILNTDRFELARSDDASLVRQDAIAQLIAPEDGRYIIQVRESAYQGNGNCHYRLHVGHYPRPSAVLPAGGPLGETVEVRWIGDVEGERTEAVTL</sequence>
<proteinExistence type="predicted"/>
<protein>
    <submittedName>
        <fullName evidence="2">Peptidase</fullName>
    </submittedName>
</protein>
<accession>A0A432MC99</accession>
<reference evidence="2 3" key="2">
    <citation type="submission" date="2019-01" db="EMBL/GenBank/DDBJ databases">
        <title>Tautonia sociabilis, a novel thermotolerant planctomycete of Isosphaeraceae family, isolated from a 4000 m deep subterranean habitat.</title>
        <authorList>
            <person name="Kovaleva O.L."/>
            <person name="Elcheninov A.G."/>
            <person name="Van Heerden E."/>
            <person name="Toshchakov S.V."/>
            <person name="Novikov A."/>
            <person name="Bonch-Osmolovskaya E.A."/>
            <person name="Kublanov I.V."/>
        </authorList>
    </citation>
    <scope>NUCLEOTIDE SEQUENCE [LARGE SCALE GENOMIC DNA]</scope>
    <source>
        <strain evidence="2 3">GM2012</strain>
    </source>
</reference>
<dbReference type="Gene3D" id="2.60.40.10">
    <property type="entry name" value="Immunoglobulins"/>
    <property type="match status" value="1"/>
</dbReference>
<reference evidence="2 3" key="1">
    <citation type="submission" date="2018-12" db="EMBL/GenBank/DDBJ databases">
        <authorList>
            <person name="Toschakov S.V."/>
        </authorList>
    </citation>
    <scope>NUCLEOTIDE SEQUENCE [LARGE SCALE GENOMIC DNA]</scope>
    <source>
        <strain evidence="2 3">GM2012</strain>
    </source>
</reference>
<evidence type="ECO:0000313" key="3">
    <source>
        <dbReference type="Proteomes" id="UP000280296"/>
    </source>
</evidence>
<evidence type="ECO:0000256" key="1">
    <source>
        <dbReference type="SAM" id="SignalP"/>
    </source>
</evidence>
<dbReference type="EMBL" id="RYZH01000086">
    <property type="protein sequence ID" value="RUL81702.1"/>
    <property type="molecule type" value="Genomic_DNA"/>
</dbReference>
<dbReference type="InterPro" id="IPR014756">
    <property type="entry name" value="Ig_E-set"/>
</dbReference>
<keyword evidence="1" id="KW-0732">Signal</keyword>
<gene>
    <name evidence="2" type="ORF">TsocGM_24665</name>
</gene>
<evidence type="ECO:0000313" key="2">
    <source>
        <dbReference type="EMBL" id="RUL81702.1"/>
    </source>
</evidence>
<feature type="non-terminal residue" evidence="2">
    <location>
        <position position="270"/>
    </location>
</feature>
<feature type="chain" id="PRO_5019243303" evidence="1">
    <location>
        <begin position="23"/>
        <end position="270"/>
    </location>
</feature>
<dbReference type="AlphaFoldDB" id="A0A432MC99"/>
<organism evidence="2 3">
    <name type="scientific">Tautonia sociabilis</name>
    <dbReference type="NCBI Taxonomy" id="2080755"/>
    <lineage>
        <taxon>Bacteria</taxon>
        <taxon>Pseudomonadati</taxon>
        <taxon>Planctomycetota</taxon>
        <taxon>Planctomycetia</taxon>
        <taxon>Isosphaerales</taxon>
        <taxon>Isosphaeraceae</taxon>
        <taxon>Tautonia</taxon>
    </lineage>
</organism>
<feature type="signal peptide" evidence="1">
    <location>
        <begin position="1"/>
        <end position="22"/>
    </location>
</feature>
<comment type="caution">
    <text evidence="2">The sequence shown here is derived from an EMBL/GenBank/DDBJ whole genome shotgun (WGS) entry which is preliminary data.</text>
</comment>
<dbReference type="Proteomes" id="UP000280296">
    <property type="component" value="Unassembled WGS sequence"/>
</dbReference>
<dbReference type="Gene3D" id="2.60.120.380">
    <property type="match status" value="1"/>
</dbReference>